<dbReference type="InterPro" id="IPR029751">
    <property type="entry name" value="Ribosomal_L25_dom"/>
</dbReference>
<dbReference type="PANTHER" id="PTHR33284:SF1">
    <property type="entry name" value="RIBOSOMAL PROTEIN L25_GLN-TRNA SYNTHETASE, ANTI-CODON-BINDING DOMAIN-CONTAINING PROTEIN"/>
    <property type="match status" value="1"/>
</dbReference>
<evidence type="ECO:0000256" key="5">
    <source>
        <dbReference type="HAMAP-Rule" id="MF_01334"/>
    </source>
</evidence>
<dbReference type="Pfam" id="PF14693">
    <property type="entry name" value="Ribosomal_TL5_C"/>
    <property type="match status" value="1"/>
</dbReference>
<accession>A0A6J4UQT5</accession>
<reference evidence="9" key="1">
    <citation type="submission" date="2020-02" db="EMBL/GenBank/DDBJ databases">
        <authorList>
            <person name="Meier V. D."/>
        </authorList>
    </citation>
    <scope>NUCLEOTIDE SEQUENCE</scope>
    <source>
        <strain evidence="9">AVDCRST_MAG33</strain>
    </source>
</reference>
<dbReference type="GO" id="GO:0008097">
    <property type="term" value="F:5S rRNA binding"/>
    <property type="evidence" value="ECO:0007669"/>
    <property type="project" value="InterPro"/>
</dbReference>
<dbReference type="GO" id="GO:0022625">
    <property type="term" value="C:cytosolic large ribosomal subunit"/>
    <property type="evidence" value="ECO:0007669"/>
    <property type="project" value="TreeGrafter"/>
</dbReference>
<feature type="region of interest" description="Disordered" evidence="6">
    <location>
        <begin position="181"/>
        <end position="225"/>
    </location>
</feature>
<dbReference type="Pfam" id="PF01386">
    <property type="entry name" value="Ribosomal_L25p"/>
    <property type="match status" value="1"/>
</dbReference>
<comment type="function">
    <text evidence="5">This is one of the proteins that binds to the 5S RNA in the ribosome where it forms part of the central protuberance.</text>
</comment>
<dbReference type="InterPro" id="IPR001021">
    <property type="entry name" value="Ribosomal_bL25_long"/>
</dbReference>
<dbReference type="InterPro" id="IPR011035">
    <property type="entry name" value="Ribosomal_bL25/Gln-tRNA_synth"/>
</dbReference>
<organism evidence="9">
    <name type="scientific">uncultured Thermomicrobiales bacterium</name>
    <dbReference type="NCBI Taxonomy" id="1645740"/>
    <lineage>
        <taxon>Bacteria</taxon>
        <taxon>Pseudomonadati</taxon>
        <taxon>Thermomicrobiota</taxon>
        <taxon>Thermomicrobia</taxon>
        <taxon>Thermomicrobiales</taxon>
        <taxon>environmental samples</taxon>
    </lineage>
</organism>
<dbReference type="EMBL" id="CADCWK010000106">
    <property type="protein sequence ID" value="CAA9553919.1"/>
    <property type="molecule type" value="Genomic_DNA"/>
</dbReference>
<dbReference type="AlphaFoldDB" id="A0A6J4UQT5"/>
<dbReference type="PANTHER" id="PTHR33284">
    <property type="entry name" value="RIBOSOMAL PROTEIN L25/GLN-TRNA SYNTHETASE, ANTI-CODON-BINDING DOMAIN-CONTAINING PROTEIN"/>
    <property type="match status" value="1"/>
</dbReference>
<proteinExistence type="inferred from homology"/>
<dbReference type="Gene3D" id="2.40.240.10">
    <property type="entry name" value="Ribosomal Protein L25, Chain P"/>
    <property type="match status" value="1"/>
</dbReference>
<name>A0A6J4UQT5_9BACT</name>
<dbReference type="InterPro" id="IPR020057">
    <property type="entry name" value="Ribosomal_bL25_b-dom"/>
</dbReference>
<dbReference type="GO" id="GO:0003735">
    <property type="term" value="F:structural constituent of ribosome"/>
    <property type="evidence" value="ECO:0007669"/>
    <property type="project" value="InterPro"/>
</dbReference>
<evidence type="ECO:0000256" key="3">
    <source>
        <dbReference type="ARBA" id="ARBA00022980"/>
    </source>
</evidence>
<dbReference type="GO" id="GO:0006412">
    <property type="term" value="P:translation"/>
    <property type="evidence" value="ECO:0007669"/>
    <property type="project" value="UniProtKB-UniRule"/>
</dbReference>
<evidence type="ECO:0000313" key="9">
    <source>
        <dbReference type="EMBL" id="CAA9553919.1"/>
    </source>
</evidence>
<dbReference type="NCBIfam" id="TIGR00731">
    <property type="entry name" value="bL25_bact_ctc"/>
    <property type="match status" value="1"/>
</dbReference>
<evidence type="ECO:0000256" key="2">
    <source>
        <dbReference type="ARBA" id="ARBA00022884"/>
    </source>
</evidence>
<sequence>MAEIILRAEPRTVLGKQVKQLRRAGRLPGVVYGPLLGGTHPVTVDTRELSRFYHTFGASTLFTLQWEGGQEQVFIREVQVDPVRHTPVHVDFFAPNLRKDTTTSVPLTFGEENPAALGILSTVQTEVSVTGLPGLIPAAIDVDVSNLVEIGDSIRIGDLIVPEGITVDLDDEDIVAHRIAEAAPEPVEETEEAEGEAEETEATAEGEASDDAASGGDAEGSSGDS</sequence>
<feature type="compositionally biased region" description="Low complexity" evidence="6">
    <location>
        <begin position="211"/>
        <end position="225"/>
    </location>
</feature>
<evidence type="ECO:0000256" key="6">
    <source>
        <dbReference type="SAM" id="MobiDB-lite"/>
    </source>
</evidence>
<dbReference type="HAMAP" id="MF_01334">
    <property type="entry name" value="Ribosomal_bL25_CTC"/>
    <property type="match status" value="1"/>
</dbReference>
<protein>
    <recommendedName>
        <fullName evidence="5">Large ribosomal subunit protein bL25</fullName>
    </recommendedName>
    <alternativeName>
        <fullName evidence="5">General stress protein CTC</fullName>
    </alternativeName>
</protein>
<evidence type="ECO:0000256" key="1">
    <source>
        <dbReference type="ARBA" id="ARBA00022730"/>
    </source>
</evidence>
<feature type="domain" description="Large ribosomal subunit protein bL25 beta" evidence="8">
    <location>
        <begin position="102"/>
        <end position="177"/>
    </location>
</feature>
<gene>
    <name evidence="5" type="primary">rplY</name>
    <name evidence="5" type="synonym">ctc</name>
    <name evidence="9" type="ORF">AVDCRST_MAG33-1124</name>
</gene>
<evidence type="ECO:0000259" key="8">
    <source>
        <dbReference type="Pfam" id="PF14693"/>
    </source>
</evidence>
<dbReference type="SUPFAM" id="SSF50715">
    <property type="entry name" value="Ribosomal protein L25-like"/>
    <property type="match status" value="1"/>
</dbReference>
<keyword evidence="2 5" id="KW-0694">RNA-binding</keyword>
<comment type="similarity">
    <text evidence="5">Belongs to the bacterial ribosomal protein bL25 family. CTC subfamily.</text>
</comment>
<feature type="compositionally biased region" description="Acidic residues" evidence="6">
    <location>
        <begin position="186"/>
        <end position="210"/>
    </location>
</feature>
<keyword evidence="1 5" id="KW-0699">rRNA-binding</keyword>
<dbReference type="CDD" id="cd00495">
    <property type="entry name" value="Ribosomal_L25_TL5_CTC"/>
    <property type="match status" value="1"/>
</dbReference>
<dbReference type="InterPro" id="IPR020056">
    <property type="entry name" value="Rbsml_bL25/Gln-tRNA_synth_N"/>
</dbReference>
<comment type="subunit">
    <text evidence="5">Part of the 50S ribosomal subunit; part of the 5S rRNA/L5/L18/L25 subcomplex. Contacts the 5S rRNA. Binds to the 5S rRNA independently of L5 and L18.</text>
</comment>
<keyword evidence="3 5" id="KW-0689">Ribosomal protein</keyword>
<keyword evidence="4 5" id="KW-0687">Ribonucleoprotein</keyword>
<dbReference type="InterPro" id="IPR037121">
    <property type="entry name" value="Ribosomal_bL25_C"/>
</dbReference>
<dbReference type="InterPro" id="IPR020930">
    <property type="entry name" value="Ribosomal_uL5_bac-type"/>
</dbReference>
<evidence type="ECO:0000259" key="7">
    <source>
        <dbReference type="Pfam" id="PF01386"/>
    </source>
</evidence>
<dbReference type="Gene3D" id="2.170.120.20">
    <property type="entry name" value="Ribosomal protein L25, beta domain"/>
    <property type="match status" value="1"/>
</dbReference>
<evidence type="ECO:0000256" key="4">
    <source>
        <dbReference type="ARBA" id="ARBA00023274"/>
    </source>
</evidence>
<feature type="domain" description="Large ribosomal subunit protein bL25 L25" evidence="7">
    <location>
        <begin position="6"/>
        <end position="92"/>
    </location>
</feature>